<keyword evidence="8" id="KW-0489">Methyltransferase</keyword>
<keyword evidence="2" id="KW-0479">Metal-binding</keyword>
<dbReference type="Proteomes" id="UP000478052">
    <property type="component" value="Unassembled WGS sequence"/>
</dbReference>
<dbReference type="InterPro" id="IPR015324">
    <property type="entry name" value="Ribosomal_Rsm22-like"/>
</dbReference>
<evidence type="ECO:0000256" key="6">
    <source>
        <dbReference type="ARBA" id="ARBA00023128"/>
    </source>
</evidence>
<comment type="subcellular location">
    <subcellularLocation>
        <location evidence="1">Mitochondrion</location>
    </subcellularLocation>
</comment>
<gene>
    <name evidence="8" type="ORF">FWK35_00005203</name>
</gene>
<dbReference type="GO" id="GO:0046872">
    <property type="term" value="F:metal ion binding"/>
    <property type="evidence" value="ECO:0007669"/>
    <property type="project" value="UniProtKB-KW"/>
</dbReference>
<evidence type="ECO:0000256" key="4">
    <source>
        <dbReference type="ARBA" id="ARBA00023004"/>
    </source>
</evidence>
<sequence>MSGSCIAIFRRSYATKTKLTTIFNEDVRQMILREEIKARKHPGRCSINAKPLPDDLISAVLKTIKAGGQLKNVMSDGQLLLNYLYSRHSPTEQNELMEKKQQNRVELEKKCRLKFGVSDYSENMSEEQQIKFERFINNRVERLVAQRTYNWKPIDYNNKHVCHQYLLSRIAPEYNVIKTLFSDLQQRDPNFAPESLFDFGSGIGTVTLNAKDFWGKSLKEYYCVDTSSTMNDLAKLILQEGNPNNEDILPKGLFYRQFLPASPKLKFDLVVSAYTMFELPDIKTRFETLLNLWNKTKKYIVLVEMGTRAGFNLINEARDLLLEISSQNSTKSHVFSPCPHEHSCPRYDTDDTPCNFEVSYFSPNIAQQSVLKREHFSYVIIKKG</sequence>
<accession>A0A6G0ZAP0</accession>
<evidence type="ECO:0000256" key="1">
    <source>
        <dbReference type="ARBA" id="ARBA00004173"/>
    </source>
</evidence>
<dbReference type="PANTHER" id="PTHR13184">
    <property type="entry name" value="37S RIBOSOMAL PROTEIN S22"/>
    <property type="match status" value="1"/>
</dbReference>
<dbReference type="GO" id="GO:0006412">
    <property type="term" value="P:translation"/>
    <property type="evidence" value="ECO:0007669"/>
    <property type="project" value="InterPro"/>
</dbReference>
<comment type="function">
    <text evidence="7">Mitochondrial ribosome (mitoribosome) assembly factor. Binds at the interface of the head and body domains of the mitochondrial small ribosomal subunit (mt-SSU), occluding the mRNA channel and preventing compaction of the head domain towards the body. Probable inactive methyltransferase: retains the characteristic folding and ability to bind S-adenosyl-L-methionine, but it probably lost its methyltransferase activity.</text>
</comment>
<dbReference type="SUPFAM" id="SSF53335">
    <property type="entry name" value="S-adenosyl-L-methionine-dependent methyltransferases"/>
    <property type="match status" value="1"/>
</dbReference>
<dbReference type="Pfam" id="PF09243">
    <property type="entry name" value="Rsm22"/>
    <property type="match status" value="1"/>
</dbReference>
<dbReference type="InterPro" id="IPR029063">
    <property type="entry name" value="SAM-dependent_MTases_sf"/>
</dbReference>
<keyword evidence="9" id="KW-1185">Reference proteome</keyword>
<keyword evidence="5" id="KW-0411">Iron-sulfur</keyword>
<keyword evidence="8" id="KW-0808">Transferase</keyword>
<dbReference type="Gene3D" id="3.40.50.150">
    <property type="entry name" value="Vaccinia Virus protein VP39"/>
    <property type="match status" value="1"/>
</dbReference>
<name>A0A6G0ZAP0_APHCR</name>
<organism evidence="8 9">
    <name type="scientific">Aphis craccivora</name>
    <name type="common">Cowpea aphid</name>
    <dbReference type="NCBI Taxonomy" id="307492"/>
    <lineage>
        <taxon>Eukaryota</taxon>
        <taxon>Metazoa</taxon>
        <taxon>Ecdysozoa</taxon>
        <taxon>Arthropoda</taxon>
        <taxon>Hexapoda</taxon>
        <taxon>Insecta</taxon>
        <taxon>Pterygota</taxon>
        <taxon>Neoptera</taxon>
        <taxon>Paraneoptera</taxon>
        <taxon>Hemiptera</taxon>
        <taxon>Sternorrhyncha</taxon>
        <taxon>Aphidomorpha</taxon>
        <taxon>Aphidoidea</taxon>
        <taxon>Aphididae</taxon>
        <taxon>Aphidini</taxon>
        <taxon>Aphis</taxon>
        <taxon>Aphis</taxon>
    </lineage>
</organism>
<reference evidence="8 9" key="1">
    <citation type="submission" date="2019-08" db="EMBL/GenBank/DDBJ databases">
        <title>Whole genome of Aphis craccivora.</title>
        <authorList>
            <person name="Voronova N.V."/>
            <person name="Shulinski R.S."/>
            <person name="Bandarenka Y.V."/>
            <person name="Zhorov D.G."/>
            <person name="Warner D."/>
        </authorList>
    </citation>
    <scope>NUCLEOTIDE SEQUENCE [LARGE SCALE GENOMIC DNA]</scope>
    <source>
        <strain evidence="8">180601</strain>
        <tissue evidence="8">Whole Body</tissue>
    </source>
</reference>
<keyword evidence="6" id="KW-0496">Mitochondrion</keyword>
<evidence type="ECO:0000313" key="9">
    <source>
        <dbReference type="Proteomes" id="UP000478052"/>
    </source>
</evidence>
<dbReference type="EMBL" id="VUJU01000916">
    <property type="protein sequence ID" value="KAF0767688.1"/>
    <property type="molecule type" value="Genomic_DNA"/>
</dbReference>
<keyword evidence="4" id="KW-0408">Iron</keyword>
<dbReference type="PANTHER" id="PTHR13184:SF5">
    <property type="entry name" value="METHYLTRANSFERASE-LIKE PROTEIN 17, MITOCHONDRIAL"/>
    <property type="match status" value="1"/>
</dbReference>
<dbReference type="InterPro" id="IPR052571">
    <property type="entry name" value="Mt_RNA_Methyltransferase"/>
</dbReference>
<evidence type="ECO:0000313" key="8">
    <source>
        <dbReference type="EMBL" id="KAF0767688.1"/>
    </source>
</evidence>
<protein>
    <submittedName>
        <fullName evidence="8">Methyltransferase-like protein 17, mitochondrial</fullName>
    </submittedName>
</protein>
<dbReference type="AlphaFoldDB" id="A0A6G0ZAP0"/>
<evidence type="ECO:0000256" key="7">
    <source>
        <dbReference type="ARBA" id="ARBA00045681"/>
    </source>
</evidence>
<dbReference type="OrthoDB" id="421327at2759"/>
<keyword evidence="3" id="KW-0809">Transit peptide</keyword>
<dbReference type="GO" id="GO:0005763">
    <property type="term" value="C:mitochondrial small ribosomal subunit"/>
    <property type="evidence" value="ECO:0007669"/>
    <property type="project" value="TreeGrafter"/>
</dbReference>
<evidence type="ECO:0000256" key="5">
    <source>
        <dbReference type="ARBA" id="ARBA00023014"/>
    </source>
</evidence>
<dbReference type="GO" id="GO:0051536">
    <property type="term" value="F:iron-sulfur cluster binding"/>
    <property type="evidence" value="ECO:0007669"/>
    <property type="project" value="UniProtKB-KW"/>
</dbReference>
<dbReference type="GO" id="GO:0008168">
    <property type="term" value="F:methyltransferase activity"/>
    <property type="evidence" value="ECO:0007669"/>
    <property type="project" value="UniProtKB-KW"/>
</dbReference>
<comment type="caution">
    <text evidence="8">The sequence shown here is derived from an EMBL/GenBank/DDBJ whole genome shotgun (WGS) entry which is preliminary data.</text>
</comment>
<dbReference type="GO" id="GO:0003735">
    <property type="term" value="F:structural constituent of ribosome"/>
    <property type="evidence" value="ECO:0007669"/>
    <property type="project" value="TreeGrafter"/>
</dbReference>
<proteinExistence type="predicted"/>
<evidence type="ECO:0000256" key="3">
    <source>
        <dbReference type="ARBA" id="ARBA00022946"/>
    </source>
</evidence>
<dbReference type="GO" id="GO:0032259">
    <property type="term" value="P:methylation"/>
    <property type="evidence" value="ECO:0007669"/>
    <property type="project" value="UniProtKB-KW"/>
</dbReference>
<evidence type="ECO:0000256" key="2">
    <source>
        <dbReference type="ARBA" id="ARBA00022723"/>
    </source>
</evidence>